<protein>
    <submittedName>
        <fullName evidence="1">NIPSNAP protein</fullName>
    </submittedName>
</protein>
<comment type="caution">
    <text evidence="1">The sequence shown here is derived from an EMBL/GenBank/DDBJ whole genome shotgun (WGS) entry which is preliminary data.</text>
</comment>
<evidence type="ECO:0000313" key="1">
    <source>
        <dbReference type="EMBL" id="MCP2265295.1"/>
    </source>
</evidence>
<dbReference type="AlphaFoldDB" id="A0A9X2G3U3"/>
<accession>A0A9X2G3U3</accession>
<organism evidence="1 2">
    <name type="scientific">Promicromonospora thailandica</name>
    <dbReference type="NCBI Taxonomy" id="765201"/>
    <lineage>
        <taxon>Bacteria</taxon>
        <taxon>Bacillati</taxon>
        <taxon>Actinomycetota</taxon>
        <taxon>Actinomycetes</taxon>
        <taxon>Micrococcales</taxon>
        <taxon>Promicromonosporaceae</taxon>
        <taxon>Promicromonospora</taxon>
    </lineage>
</organism>
<reference evidence="1" key="1">
    <citation type="submission" date="2022-06" db="EMBL/GenBank/DDBJ databases">
        <title>Genomic Encyclopedia of Archaeal and Bacterial Type Strains, Phase II (KMG-II): from individual species to whole genera.</title>
        <authorList>
            <person name="Goeker M."/>
        </authorList>
    </citation>
    <scope>NUCLEOTIDE SEQUENCE</scope>
    <source>
        <strain evidence="1">DSM 26652</strain>
    </source>
</reference>
<proteinExistence type="predicted"/>
<dbReference type="Proteomes" id="UP001139493">
    <property type="component" value="Unassembled WGS sequence"/>
</dbReference>
<gene>
    <name evidence="1" type="ORF">APR03_002651</name>
</gene>
<dbReference type="RefSeq" id="WP_253836366.1">
    <property type="nucleotide sequence ID" value="NZ_JAMTCS010000008.1"/>
</dbReference>
<dbReference type="InterPro" id="IPR011008">
    <property type="entry name" value="Dimeric_a/b-barrel"/>
</dbReference>
<dbReference type="Gene3D" id="3.30.70.100">
    <property type="match status" value="1"/>
</dbReference>
<sequence length="104" mass="11650">MFYEIRTEHPRTGRGADLVHYMDEIVVPLHRAMGMDVLGTFTAAGDDEAFVWIRRFEDDTERTRVLDAVHQHPRFAGVAATVSTLVARSGSTVRLDPAPGSRLR</sequence>
<dbReference type="EMBL" id="JAMTCS010000008">
    <property type="protein sequence ID" value="MCP2265295.1"/>
    <property type="molecule type" value="Genomic_DNA"/>
</dbReference>
<keyword evidence="2" id="KW-1185">Reference proteome</keyword>
<dbReference type="SUPFAM" id="SSF54909">
    <property type="entry name" value="Dimeric alpha+beta barrel"/>
    <property type="match status" value="1"/>
</dbReference>
<name>A0A9X2G3U3_9MICO</name>
<evidence type="ECO:0000313" key="2">
    <source>
        <dbReference type="Proteomes" id="UP001139493"/>
    </source>
</evidence>